<evidence type="ECO:0000313" key="2">
    <source>
        <dbReference type="Proteomes" id="UP001610444"/>
    </source>
</evidence>
<dbReference type="Proteomes" id="UP001610444">
    <property type="component" value="Unassembled WGS sequence"/>
</dbReference>
<keyword evidence="2" id="KW-1185">Reference proteome</keyword>
<gene>
    <name evidence="1" type="ORF">BJX68DRAFT_223402</name>
</gene>
<dbReference type="PANTHER" id="PTHR34706:SF2">
    <property type="entry name" value="RFEF"/>
    <property type="match status" value="1"/>
</dbReference>
<name>A0ABR4LBN2_9EURO</name>
<proteinExistence type="predicted"/>
<dbReference type="EMBL" id="JBFXLR010000001">
    <property type="protein sequence ID" value="KAL2861851.1"/>
    <property type="molecule type" value="Genomic_DNA"/>
</dbReference>
<dbReference type="GeneID" id="98153300"/>
<dbReference type="RefSeq" id="XP_070905941.1">
    <property type="nucleotide sequence ID" value="XM_071038136.1"/>
</dbReference>
<evidence type="ECO:0008006" key="3">
    <source>
        <dbReference type="Google" id="ProtNLM"/>
    </source>
</evidence>
<accession>A0ABR4LBN2</accession>
<dbReference type="PANTHER" id="PTHR34706">
    <property type="entry name" value="SLR1338 PROTEIN"/>
    <property type="match status" value="1"/>
</dbReference>
<protein>
    <recommendedName>
        <fullName evidence="3">VWFA domain-containing protein</fullName>
    </recommendedName>
</protein>
<reference evidence="1 2" key="1">
    <citation type="submission" date="2024-07" db="EMBL/GenBank/DDBJ databases">
        <title>Section-level genome sequencing and comparative genomics of Aspergillus sections Usti and Cavernicolus.</title>
        <authorList>
            <consortium name="Lawrence Berkeley National Laboratory"/>
            <person name="Nybo J.L."/>
            <person name="Vesth T.C."/>
            <person name="Theobald S."/>
            <person name="Frisvad J.C."/>
            <person name="Larsen T.O."/>
            <person name="Kjaerboelling I."/>
            <person name="Rothschild-Mancinelli K."/>
            <person name="Lyhne E.K."/>
            <person name="Kogle M.E."/>
            <person name="Barry K."/>
            <person name="Clum A."/>
            <person name="Na H."/>
            <person name="Ledsgaard L."/>
            <person name="Lin J."/>
            <person name="Lipzen A."/>
            <person name="Kuo A."/>
            <person name="Riley R."/>
            <person name="Mondo S."/>
            <person name="LaButti K."/>
            <person name="Haridas S."/>
            <person name="Pangalinan J."/>
            <person name="Salamov A.A."/>
            <person name="Simmons B.A."/>
            <person name="Magnuson J.K."/>
            <person name="Chen J."/>
            <person name="Drula E."/>
            <person name="Henrissat B."/>
            <person name="Wiebenga A."/>
            <person name="Lubbers R.J."/>
            <person name="Gomes A.C."/>
            <person name="Macurrencykelacurrency M.R."/>
            <person name="Stajich J."/>
            <person name="Grigoriev I.V."/>
            <person name="Mortensen U.H."/>
            <person name="De vries R.P."/>
            <person name="Baker S.E."/>
            <person name="Andersen M.R."/>
        </authorList>
    </citation>
    <scope>NUCLEOTIDE SEQUENCE [LARGE SCALE GENOMIC DNA]</scope>
    <source>
        <strain evidence="1 2">CBS 756.74</strain>
    </source>
</reference>
<sequence length="136" mass="15385">MPGPGEVIDLFGTEILFEGPTEIGTRLREAIVDPILLNREAWPHPAVTLIVTDGAPYPEPRDTLQRTIRAYKKRPNRDARSFFVLSQVGDDVEATQFLETIREDIDLADIIFCSQRLDDLYGPRPHARLTSSMLHT</sequence>
<evidence type="ECO:0000313" key="1">
    <source>
        <dbReference type="EMBL" id="KAL2861851.1"/>
    </source>
</evidence>
<organism evidence="1 2">
    <name type="scientific">Aspergillus pseudodeflectus</name>
    <dbReference type="NCBI Taxonomy" id="176178"/>
    <lineage>
        <taxon>Eukaryota</taxon>
        <taxon>Fungi</taxon>
        <taxon>Dikarya</taxon>
        <taxon>Ascomycota</taxon>
        <taxon>Pezizomycotina</taxon>
        <taxon>Eurotiomycetes</taxon>
        <taxon>Eurotiomycetidae</taxon>
        <taxon>Eurotiales</taxon>
        <taxon>Aspergillaceae</taxon>
        <taxon>Aspergillus</taxon>
        <taxon>Aspergillus subgen. Nidulantes</taxon>
    </lineage>
</organism>
<comment type="caution">
    <text evidence="1">The sequence shown here is derived from an EMBL/GenBank/DDBJ whole genome shotgun (WGS) entry which is preliminary data.</text>
</comment>